<evidence type="ECO:0000256" key="9">
    <source>
        <dbReference type="ARBA" id="ARBA00022840"/>
    </source>
</evidence>
<dbReference type="Pfam" id="PF13177">
    <property type="entry name" value="DNA_pol3_delta2"/>
    <property type="match status" value="1"/>
</dbReference>
<evidence type="ECO:0000313" key="15">
    <source>
        <dbReference type="EMBL" id="HAG5375057.1"/>
    </source>
</evidence>
<dbReference type="SUPFAM" id="SSF52540">
    <property type="entry name" value="P-loop containing nucleoside triphosphate hydrolases"/>
    <property type="match status" value="1"/>
</dbReference>
<dbReference type="InterPro" id="IPR021029">
    <property type="entry name" value="DNA_pol_III_tau_dom-5"/>
</dbReference>
<dbReference type="GO" id="GO:0046872">
    <property type="term" value="F:metal ion binding"/>
    <property type="evidence" value="ECO:0007669"/>
    <property type="project" value="UniProtKB-KW"/>
</dbReference>
<evidence type="ECO:0000256" key="11">
    <source>
        <dbReference type="ARBA" id="ARBA00049244"/>
    </source>
</evidence>
<dbReference type="GO" id="GO:0009360">
    <property type="term" value="C:DNA polymerase III complex"/>
    <property type="evidence" value="ECO:0007669"/>
    <property type="project" value="InterPro"/>
</dbReference>
<dbReference type="InterPro" id="IPR027417">
    <property type="entry name" value="P-loop_NTPase"/>
</dbReference>
<dbReference type="GO" id="GO:0003677">
    <property type="term" value="F:DNA binding"/>
    <property type="evidence" value="ECO:0007669"/>
    <property type="project" value="InterPro"/>
</dbReference>
<evidence type="ECO:0000256" key="10">
    <source>
        <dbReference type="ARBA" id="ARBA00022932"/>
    </source>
</evidence>
<keyword evidence="8" id="KW-0862">Zinc</keyword>
<keyword evidence="10 12" id="KW-0239">DNA-directed DNA polymerase</keyword>
<dbReference type="InterPro" id="IPR008921">
    <property type="entry name" value="DNA_pol3_clamp-load_cplx_C"/>
</dbReference>
<dbReference type="FunFam" id="1.20.272.10:FF:000003">
    <property type="entry name" value="DNA polymerase III subunit gamma/tau"/>
    <property type="match status" value="1"/>
</dbReference>
<evidence type="ECO:0000256" key="6">
    <source>
        <dbReference type="ARBA" id="ARBA00022741"/>
    </source>
</evidence>
<dbReference type="NCBIfam" id="TIGR02397">
    <property type="entry name" value="dnaX_nterm"/>
    <property type="match status" value="1"/>
</dbReference>
<dbReference type="PANTHER" id="PTHR11669:SF0">
    <property type="entry name" value="PROTEIN STICHEL-LIKE 2"/>
    <property type="match status" value="1"/>
</dbReference>
<dbReference type="GO" id="GO:0006261">
    <property type="term" value="P:DNA-templated DNA replication"/>
    <property type="evidence" value="ECO:0007669"/>
    <property type="project" value="TreeGrafter"/>
</dbReference>
<dbReference type="PANTHER" id="PTHR11669">
    <property type="entry name" value="REPLICATION FACTOR C / DNA POLYMERASE III GAMMA-TAU SUBUNIT"/>
    <property type="match status" value="1"/>
</dbReference>
<dbReference type="EMBL" id="DAAYQX010000002">
    <property type="protein sequence ID" value="HAG5375057.1"/>
    <property type="molecule type" value="Genomic_DNA"/>
</dbReference>
<keyword evidence="7" id="KW-0688">Ribosomal frameshifting</keyword>
<dbReference type="CDD" id="cd00009">
    <property type="entry name" value="AAA"/>
    <property type="match status" value="1"/>
</dbReference>
<dbReference type="SMART" id="SM00382">
    <property type="entry name" value="AAA"/>
    <property type="match status" value="1"/>
</dbReference>
<dbReference type="Gene3D" id="1.20.272.10">
    <property type="match status" value="1"/>
</dbReference>
<dbReference type="GO" id="GO:0005524">
    <property type="term" value="F:ATP binding"/>
    <property type="evidence" value="ECO:0007669"/>
    <property type="project" value="UniProtKB-KW"/>
</dbReference>
<proteinExistence type="inferred from homology"/>
<dbReference type="InterPro" id="IPR022754">
    <property type="entry name" value="DNA_pol_III_gamma-3"/>
</dbReference>
<dbReference type="InterPro" id="IPR045085">
    <property type="entry name" value="HLD_clamp_pol_III_gamma_tau"/>
</dbReference>
<organism evidence="15">
    <name type="scientific">Salmonella enterica</name>
    <name type="common">Salmonella choleraesuis</name>
    <dbReference type="NCBI Taxonomy" id="28901"/>
    <lineage>
        <taxon>Bacteria</taxon>
        <taxon>Pseudomonadati</taxon>
        <taxon>Pseudomonadota</taxon>
        <taxon>Gammaproteobacteria</taxon>
        <taxon>Enterobacterales</taxon>
        <taxon>Enterobacteriaceae</taxon>
        <taxon>Salmonella</taxon>
    </lineage>
</organism>
<dbReference type="Pfam" id="PF12168">
    <property type="entry name" value="DNA_pol3_tau_4"/>
    <property type="match status" value="1"/>
</dbReference>
<evidence type="ECO:0000259" key="14">
    <source>
        <dbReference type="SMART" id="SM00382"/>
    </source>
</evidence>
<dbReference type="EC" id="2.7.7.7" evidence="12"/>
<dbReference type="Pfam" id="PF12170">
    <property type="entry name" value="DNA_pol3_tau_5"/>
    <property type="match status" value="1"/>
</dbReference>
<comment type="catalytic activity">
    <reaction evidence="11 12">
        <text>DNA(n) + a 2'-deoxyribonucleoside 5'-triphosphate = DNA(n+1) + diphosphate</text>
        <dbReference type="Rhea" id="RHEA:22508"/>
        <dbReference type="Rhea" id="RHEA-COMP:17339"/>
        <dbReference type="Rhea" id="RHEA-COMP:17340"/>
        <dbReference type="ChEBI" id="CHEBI:33019"/>
        <dbReference type="ChEBI" id="CHEBI:61560"/>
        <dbReference type="ChEBI" id="CHEBI:173112"/>
        <dbReference type="EC" id="2.7.7.7"/>
    </reaction>
</comment>
<sequence length="642" mass="70566">MSYQVLARKWRPQTFADVVGQEHVLTALANGLSLGRIHHAYLFSGTRGVGKTSIARLLAKGLNCETGITATPCGVCDNCREIEQGRFVDLIEIDAASRTKVEDTRDLLDNVQYAPARGRFKVYLIDEVHMLSRHSFNALLKTLEEPPAHVKFLLATTDPQKLPVTILSRCLQFHLKALDVEQIRHQLEHILNEEHIAHEPRALQLLSRAADGSLRDALSLTDQAIASGDGQVSTQAVSAMLGTLDDDQALSLVEAVVDANGERVMSLINEAAARGIEWEALLVEMLSLLHRIAMVQLSPAALGSDMAAIEQRMRELARTVPPGDLQLYYQALLIGRKELPWAPDRRMGVEMTLLRALAFHPRMPLPEPETPRQSFAPVAPTAVMTPPQLQQPSAPAPQTSPAPLPASTSQVLAARNQLQRAQGVTKTKKSEPAAASRARPVNNSALERLASVSERVQARPAPSALETAPVKKEAYRWKATTPVVQTKEVVATPKALKKALEHEKTPELAAKLAAEAIERDPWAAQVSQLSLPKLVEQVALNAWKEQNGNAVCLHLRSTQRHLNSSGAQQKLAQALSDLTGTTVELTIVEDDNPAVRTPLEWRQAIYEEKLAQARESIIADNNIQTLRRFFDAELDEESIRPI</sequence>
<dbReference type="InterPro" id="IPR012763">
    <property type="entry name" value="DNA_pol_III_sug/sutau_N"/>
</dbReference>
<feature type="compositionally biased region" description="Polar residues" evidence="13">
    <location>
        <begin position="416"/>
        <end position="425"/>
    </location>
</feature>
<keyword evidence="9 12" id="KW-0067">ATP-binding</keyword>
<dbReference type="Pfam" id="PF12169">
    <property type="entry name" value="DNA_pol3_gamma3"/>
    <property type="match status" value="1"/>
</dbReference>
<comment type="similarity">
    <text evidence="1 12">Belongs to the DnaX/STICHEL family.</text>
</comment>
<keyword evidence="6 12" id="KW-0547">Nucleotide-binding</keyword>
<evidence type="ECO:0000256" key="1">
    <source>
        <dbReference type="ARBA" id="ARBA00006360"/>
    </source>
</evidence>
<feature type="compositionally biased region" description="Pro residues" evidence="13">
    <location>
        <begin position="394"/>
        <end position="404"/>
    </location>
</feature>
<accession>A0A765FS06</accession>
<evidence type="ECO:0000256" key="12">
    <source>
        <dbReference type="RuleBase" id="RU364063"/>
    </source>
</evidence>
<dbReference type="InterPro" id="IPR050238">
    <property type="entry name" value="DNA_Rep/Repair_Clamp_Loader"/>
</dbReference>
<comment type="caution">
    <text evidence="15">The sequence shown here is derived from an EMBL/GenBank/DDBJ whole genome shotgun (WGS) entry which is preliminary data.</text>
</comment>
<dbReference type="GO" id="GO:0003887">
    <property type="term" value="F:DNA-directed DNA polymerase activity"/>
    <property type="evidence" value="ECO:0007669"/>
    <property type="project" value="UniProtKB-KW"/>
</dbReference>
<evidence type="ECO:0000256" key="8">
    <source>
        <dbReference type="ARBA" id="ARBA00022833"/>
    </source>
</evidence>
<dbReference type="Gene3D" id="3.40.50.300">
    <property type="entry name" value="P-loop containing nucleotide triphosphate hydrolases"/>
    <property type="match status" value="1"/>
</dbReference>
<evidence type="ECO:0000256" key="4">
    <source>
        <dbReference type="ARBA" id="ARBA00022705"/>
    </source>
</evidence>
<comment type="function">
    <text evidence="12">DNA polymerase III is a complex, multichain enzyme responsible for most of the replicative synthesis in bacteria. This DNA polymerase also exhibits 3' to 5' exonuclease activity.</text>
</comment>
<dbReference type="FunFam" id="1.10.8.60:FF:000013">
    <property type="entry name" value="DNA polymerase III subunit gamma/tau"/>
    <property type="match status" value="1"/>
</dbReference>
<dbReference type="PRINTS" id="PR00300">
    <property type="entry name" value="CLPPROTEASEA"/>
</dbReference>
<dbReference type="InterPro" id="IPR001270">
    <property type="entry name" value="ClpA/B"/>
</dbReference>
<dbReference type="Gene3D" id="3.30.300.150">
    <property type="entry name" value="DNA polymerase III, tau subunit, domain V"/>
    <property type="match status" value="1"/>
</dbReference>
<dbReference type="InterPro" id="IPR003593">
    <property type="entry name" value="AAA+_ATPase"/>
</dbReference>
<dbReference type="InterPro" id="IPR038249">
    <property type="entry name" value="PolIII_tau_V_sf"/>
</dbReference>
<comment type="subunit">
    <text evidence="12">DNA polymerase III contains a core (composed of alpha, epsilon and theta chains) that associates with a tau subunit. This core dimerizes to form the POLIII' complex. PolIII' associates with the gamma complex (composed of gamma, delta, delta', psi and chi chains) and with the beta chain to form the complete DNA polymerase III complex.</text>
</comment>
<dbReference type="AlphaFoldDB" id="A0A765FS06"/>
<dbReference type="NCBIfam" id="NF005942">
    <property type="entry name" value="PRK07994.1"/>
    <property type="match status" value="1"/>
</dbReference>
<dbReference type="InterPro" id="IPR022001">
    <property type="entry name" value="DNA_pol3_tau_IV"/>
</dbReference>
<keyword evidence="3 12" id="KW-0548">Nucleotidyltransferase</keyword>
<reference evidence="15" key="1">
    <citation type="journal article" date="2018" name="Genome Biol.">
        <title>SKESA: strategic k-mer extension for scrupulous assemblies.</title>
        <authorList>
            <person name="Souvorov A."/>
            <person name="Agarwala R."/>
            <person name="Lipman D.J."/>
        </authorList>
    </citation>
    <scope>NUCLEOTIDE SEQUENCE</scope>
    <source>
        <strain evidence="15">MA.CK_05/00002290</strain>
    </source>
</reference>
<dbReference type="FunFam" id="3.30.300.150:FF:000001">
    <property type="entry name" value="DNA polymerase III subunit gamma/tau"/>
    <property type="match status" value="1"/>
</dbReference>
<keyword evidence="4 12" id="KW-0235">DNA replication</keyword>
<gene>
    <name evidence="12 15" type="primary">dnaX</name>
    <name evidence="15" type="ORF">G8P63_001242</name>
</gene>
<protein>
    <recommendedName>
        <fullName evidence="12">DNA polymerase III subunit gamma/tau</fullName>
        <ecNumber evidence="12">2.7.7.7</ecNumber>
    </recommendedName>
</protein>
<reference evidence="15" key="2">
    <citation type="submission" date="2020-02" db="EMBL/GenBank/DDBJ databases">
        <authorList>
            <consortium name="NCBI Pathogen Detection Project"/>
        </authorList>
    </citation>
    <scope>NUCLEOTIDE SEQUENCE</scope>
    <source>
        <strain evidence="15">MA.CK_05/00002290</strain>
    </source>
</reference>
<dbReference type="Gene3D" id="1.10.8.60">
    <property type="match status" value="1"/>
</dbReference>
<dbReference type="CDD" id="cd18137">
    <property type="entry name" value="HLD_clamp_pol_III_gamma_tau"/>
    <property type="match status" value="1"/>
</dbReference>
<evidence type="ECO:0000256" key="3">
    <source>
        <dbReference type="ARBA" id="ARBA00022695"/>
    </source>
</evidence>
<keyword evidence="2 12" id="KW-0808">Transferase</keyword>
<feature type="domain" description="AAA+ ATPase" evidence="14">
    <location>
        <begin position="37"/>
        <end position="178"/>
    </location>
</feature>
<name>A0A765FS06_SALER</name>
<keyword evidence="5" id="KW-0479">Metal-binding</keyword>
<dbReference type="NCBIfam" id="NF004046">
    <property type="entry name" value="PRK05563.1"/>
    <property type="match status" value="1"/>
</dbReference>
<dbReference type="SUPFAM" id="SSF48019">
    <property type="entry name" value="post-AAA+ oligomerization domain-like"/>
    <property type="match status" value="1"/>
</dbReference>
<dbReference type="GO" id="GO:0075523">
    <property type="term" value="P:viral translational frameshifting"/>
    <property type="evidence" value="ECO:0007669"/>
    <property type="project" value="UniProtKB-KW"/>
</dbReference>
<evidence type="ECO:0000256" key="2">
    <source>
        <dbReference type="ARBA" id="ARBA00022679"/>
    </source>
</evidence>
<evidence type="ECO:0000256" key="13">
    <source>
        <dbReference type="SAM" id="MobiDB-lite"/>
    </source>
</evidence>
<dbReference type="Pfam" id="PF22608">
    <property type="entry name" value="DNAX_ATPase_lid"/>
    <property type="match status" value="1"/>
</dbReference>
<dbReference type="FunFam" id="3.40.50.300:FF:000014">
    <property type="entry name" value="DNA polymerase III subunit gamma/tau"/>
    <property type="match status" value="1"/>
</dbReference>
<evidence type="ECO:0000256" key="5">
    <source>
        <dbReference type="ARBA" id="ARBA00022723"/>
    </source>
</evidence>
<evidence type="ECO:0000256" key="7">
    <source>
        <dbReference type="ARBA" id="ARBA00022758"/>
    </source>
</evidence>
<feature type="region of interest" description="Disordered" evidence="13">
    <location>
        <begin position="385"/>
        <end position="440"/>
    </location>
</feature>